<dbReference type="EC" id="2.4.2.4" evidence="6"/>
<dbReference type="Gene3D" id="3.90.1170.30">
    <property type="entry name" value="Pyrimidine nucleoside phosphorylase-like, C-terminal domain"/>
    <property type="match status" value="1"/>
</dbReference>
<comment type="similarity">
    <text evidence="1">Belongs to the thymidine/pyrimidine-nucleoside phosphorylase family.</text>
</comment>
<dbReference type="InterPro" id="IPR000053">
    <property type="entry name" value="Thymidine/pyrmidine_PPase"/>
</dbReference>
<organism evidence="6 7">
    <name type="scientific">Streptomyces antimicrobicus</name>
    <dbReference type="NCBI Taxonomy" id="2883108"/>
    <lineage>
        <taxon>Bacteria</taxon>
        <taxon>Bacillati</taxon>
        <taxon>Actinomycetota</taxon>
        <taxon>Actinomycetes</taxon>
        <taxon>Kitasatosporales</taxon>
        <taxon>Streptomycetaceae</taxon>
        <taxon>Streptomyces</taxon>
    </lineage>
</organism>
<dbReference type="PIRSF" id="PIRSF000478">
    <property type="entry name" value="TP_PyNP"/>
    <property type="match status" value="1"/>
</dbReference>
<proteinExistence type="inferred from homology"/>
<dbReference type="PANTHER" id="PTHR10515">
    <property type="entry name" value="THYMIDINE PHOSPHORYLASE"/>
    <property type="match status" value="1"/>
</dbReference>
<accession>A0ABS8B0V1</accession>
<evidence type="ECO:0000313" key="6">
    <source>
        <dbReference type="EMBL" id="MCB5178244.1"/>
    </source>
</evidence>
<dbReference type="Pfam" id="PF00591">
    <property type="entry name" value="Glycos_transf_3"/>
    <property type="match status" value="1"/>
</dbReference>
<dbReference type="SUPFAM" id="SSF54680">
    <property type="entry name" value="Pyrimidine nucleoside phosphorylase C-terminal domain"/>
    <property type="match status" value="1"/>
</dbReference>
<dbReference type="InterPro" id="IPR000312">
    <property type="entry name" value="Glycosyl_Trfase_fam3"/>
</dbReference>
<dbReference type="InterPro" id="IPR035902">
    <property type="entry name" value="Nuc_phospho_transferase"/>
</dbReference>
<evidence type="ECO:0000259" key="5">
    <source>
        <dbReference type="SMART" id="SM00941"/>
    </source>
</evidence>
<dbReference type="InterPro" id="IPR036320">
    <property type="entry name" value="Glycosyl_Trfase_fam3_N_dom_sf"/>
</dbReference>
<dbReference type="RefSeq" id="WP_226724636.1">
    <property type="nucleotide sequence ID" value="NZ_JAJAUY010000005.1"/>
</dbReference>
<evidence type="ECO:0000256" key="1">
    <source>
        <dbReference type="ARBA" id="ARBA00006915"/>
    </source>
</evidence>
<sequence length="451" mass="46962">MSAGIDPEASLHVQAAISAKREGRTLTEESVRRLVHDFVDGRIADHQMSAWLATVACTGMDLSETAALALAYVDTGKRLQLGNPARPVVDKHSTGGVGDKATLIVVPVVAACGVPVVKLSGRGLGYAGGTVDKLESVPGLRLALDADELRSVAAQAGMVIAGQSDDLAPGDAVTYSLRDVTATVESIPLIAASIISKKLAVGADRVVLDVKYGDGALIADYDAAAELARTMVGLGGRLGLRCEAMLTDMTQPMGRAVGNALEIKEALAVLGGEHVRGVSETCALLSRVMLQSALPELSDEAADERVAEAISSGAALEQFLRWAELQGADRACLEDPGLLPAARDVTEVRADRDGWIHEVSARRIGGAGLRVGAGRISADAPLDHGAGILVNHRIGDHVTAGTVLAEIHHNGGDVRPAVDEVTQAFVIRDQQCTPPLAVRDRIRSNDVADAP</sequence>
<keyword evidence="4 6" id="KW-0808">Transferase</keyword>
<evidence type="ECO:0000256" key="4">
    <source>
        <dbReference type="ARBA" id="ARBA00022679"/>
    </source>
</evidence>
<dbReference type="Gene3D" id="3.40.1030.10">
    <property type="entry name" value="Nucleoside phosphorylase/phosphoribosyltransferase catalytic domain"/>
    <property type="match status" value="1"/>
</dbReference>
<dbReference type="NCBIfam" id="TIGR02644">
    <property type="entry name" value="Y_phosphoryl"/>
    <property type="match status" value="1"/>
</dbReference>
<protein>
    <submittedName>
        <fullName evidence="6">Thymidine phosphorylase</fullName>
        <ecNumber evidence="6">2.4.2.4</ecNumber>
    </submittedName>
</protein>
<dbReference type="EMBL" id="JAJAUY010000005">
    <property type="protein sequence ID" value="MCB5178244.1"/>
    <property type="molecule type" value="Genomic_DNA"/>
</dbReference>
<dbReference type="NCBIfam" id="NF004490">
    <property type="entry name" value="PRK05820.1"/>
    <property type="match status" value="1"/>
</dbReference>
<dbReference type="InterPro" id="IPR017459">
    <property type="entry name" value="Glycosyl_Trfase_fam3_N_dom"/>
</dbReference>
<feature type="domain" description="Pyrimidine nucleoside phosphorylase C-terminal" evidence="5">
    <location>
        <begin position="355"/>
        <end position="428"/>
    </location>
</feature>
<comment type="caution">
    <text evidence="6">The sequence shown here is derived from an EMBL/GenBank/DDBJ whole genome shotgun (WGS) entry which is preliminary data.</text>
</comment>
<dbReference type="Gene3D" id="1.20.970.10">
    <property type="entry name" value="Transferase, Pyrimidine Nucleoside Phosphorylase, Chain C"/>
    <property type="match status" value="1"/>
</dbReference>
<dbReference type="InterPro" id="IPR036566">
    <property type="entry name" value="PYNP-like_C_sf"/>
</dbReference>
<reference evidence="6 7" key="1">
    <citation type="submission" date="2021-10" db="EMBL/GenBank/DDBJ databases">
        <title>Streptomyces sp. strain SMC 277, a novel streptomycete isolated from soil.</title>
        <authorList>
            <person name="Chanama M."/>
        </authorList>
    </citation>
    <scope>NUCLEOTIDE SEQUENCE [LARGE SCALE GENOMIC DNA]</scope>
    <source>
        <strain evidence="6 7">SMC 277</strain>
    </source>
</reference>
<evidence type="ECO:0000256" key="3">
    <source>
        <dbReference type="ARBA" id="ARBA00022676"/>
    </source>
</evidence>
<dbReference type="InterPro" id="IPR018090">
    <property type="entry name" value="Pyrmidine_PPas_bac/euk"/>
</dbReference>
<dbReference type="PANTHER" id="PTHR10515:SF0">
    <property type="entry name" value="THYMIDINE PHOSPHORYLASE"/>
    <property type="match status" value="1"/>
</dbReference>
<dbReference type="GO" id="GO:0009032">
    <property type="term" value="F:thymidine phosphorylase activity"/>
    <property type="evidence" value="ECO:0007669"/>
    <property type="project" value="UniProtKB-EC"/>
</dbReference>
<dbReference type="Pfam" id="PF02885">
    <property type="entry name" value="Glycos_trans_3N"/>
    <property type="match status" value="1"/>
</dbReference>
<dbReference type="Pfam" id="PF07831">
    <property type="entry name" value="PYNP_C"/>
    <property type="match status" value="1"/>
</dbReference>
<gene>
    <name evidence="6" type="ORF">LG632_02415</name>
</gene>
<comment type="subunit">
    <text evidence="2">Homodimer.</text>
</comment>
<dbReference type="PROSITE" id="PS00647">
    <property type="entry name" value="THYMID_PHOSPHORYLASE"/>
    <property type="match status" value="1"/>
</dbReference>
<dbReference type="SUPFAM" id="SSF47648">
    <property type="entry name" value="Nucleoside phosphorylase/phosphoribosyltransferase N-terminal domain"/>
    <property type="match status" value="1"/>
</dbReference>
<dbReference type="Proteomes" id="UP001199054">
    <property type="component" value="Unassembled WGS sequence"/>
</dbReference>
<keyword evidence="7" id="KW-1185">Reference proteome</keyword>
<evidence type="ECO:0000313" key="7">
    <source>
        <dbReference type="Proteomes" id="UP001199054"/>
    </source>
</evidence>
<dbReference type="InterPro" id="IPR017872">
    <property type="entry name" value="Pyrmidine_PPase_CS"/>
</dbReference>
<evidence type="ECO:0000256" key="2">
    <source>
        <dbReference type="ARBA" id="ARBA00011738"/>
    </source>
</evidence>
<dbReference type="SUPFAM" id="SSF52418">
    <property type="entry name" value="Nucleoside phosphorylase/phosphoribosyltransferase catalytic domain"/>
    <property type="match status" value="1"/>
</dbReference>
<keyword evidence="3 6" id="KW-0328">Glycosyltransferase</keyword>
<name>A0ABS8B0V1_9ACTN</name>
<dbReference type="InterPro" id="IPR013102">
    <property type="entry name" value="PYNP_C"/>
</dbReference>
<dbReference type="SMART" id="SM00941">
    <property type="entry name" value="PYNP_C"/>
    <property type="match status" value="1"/>
</dbReference>